<dbReference type="AlphaFoldDB" id="A0A9Q1GIL9"/>
<organism evidence="1 2">
    <name type="scientific">Carnegiea gigantea</name>
    <dbReference type="NCBI Taxonomy" id="171969"/>
    <lineage>
        <taxon>Eukaryota</taxon>
        <taxon>Viridiplantae</taxon>
        <taxon>Streptophyta</taxon>
        <taxon>Embryophyta</taxon>
        <taxon>Tracheophyta</taxon>
        <taxon>Spermatophyta</taxon>
        <taxon>Magnoliopsida</taxon>
        <taxon>eudicotyledons</taxon>
        <taxon>Gunneridae</taxon>
        <taxon>Pentapetalae</taxon>
        <taxon>Caryophyllales</taxon>
        <taxon>Cactineae</taxon>
        <taxon>Cactaceae</taxon>
        <taxon>Cactoideae</taxon>
        <taxon>Echinocereeae</taxon>
        <taxon>Carnegiea</taxon>
    </lineage>
</organism>
<protein>
    <submittedName>
        <fullName evidence="1">Uncharacterized protein</fullName>
    </submittedName>
</protein>
<evidence type="ECO:0000313" key="2">
    <source>
        <dbReference type="Proteomes" id="UP001153076"/>
    </source>
</evidence>
<name>A0A9Q1GIL9_9CARY</name>
<comment type="caution">
    <text evidence="1">The sequence shown here is derived from an EMBL/GenBank/DDBJ whole genome shotgun (WGS) entry which is preliminary data.</text>
</comment>
<keyword evidence="2" id="KW-1185">Reference proteome</keyword>
<sequence>MIRLHLCSGDKVKAKNLEVNFLVVDITMAYNIILGRPTLYKGYTFSSSSLPSSSAVSSSSWSSPLTKGLKVAFLTEGWGQGHRDLAEELNTLLATLMIALLLGLGHFLSPRSYLGLSLGECLLQRALQGLLLGLQHPFLLPQLLLATWTNARALAEASPMA</sequence>
<proteinExistence type="predicted"/>
<dbReference type="OrthoDB" id="1746852at2759"/>
<evidence type="ECO:0000313" key="1">
    <source>
        <dbReference type="EMBL" id="KAJ8420703.1"/>
    </source>
</evidence>
<accession>A0A9Q1GIL9</accession>
<dbReference type="Proteomes" id="UP001153076">
    <property type="component" value="Unassembled WGS sequence"/>
</dbReference>
<dbReference type="EMBL" id="JAKOGI010003209">
    <property type="protein sequence ID" value="KAJ8420703.1"/>
    <property type="molecule type" value="Genomic_DNA"/>
</dbReference>
<reference evidence="1" key="1">
    <citation type="submission" date="2022-04" db="EMBL/GenBank/DDBJ databases">
        <title>Carnegiea gigantea Genome sequencing and assembly v2.</title>
        <authorList>
            <person name="Copetti D."/>
            <person name="Sanderson M.J."/>
            <person name="Burquez A."/>
            <person name="Wojciechowski M.F."/>
        </authorList>
    </citation>
    <scope>NUCLEOTIDE SEQUENCE</scope>
    <source>
        <strain evidence="1">SGP5-SGP5p</strain>
        <tissue evidence="1">Aerial part</tissue>
    </source>
</reference>
<gene>
    <name evidence="1" type="ORF">Cgig2_012721</name>
</gene>